<dbReference type="PANTHER" id="PTHR46014">
    <property type="entry name" value="TETRATRICOPEPTIDE REPEAT PROTEIN 1"/>
    <property type="match status" value="1"/>
</dbReference>
<reference evidence="3 4" key="1">
    <citation type="journal article" date="2024" name="Insects">
        <title>An Improved Chromosome-Level Genome Assembly of the Firefly Pyrocoelia pectoralis.</title>
        <authorList>
            <person name="Fu X."/>
            <person name="Meyer-Rochow V.B."/>
            <person name="Ballantyne L."/>
            <person name="Zhu X."/>
        </authorList>
    </citation>
    <scope>NUCLEOTIDE SEQUENCE [LARGE SCALE GENOMIC DNA]</scope>
    <source>
        <strain evidence="3">XCY_ONT2</strain>
    </source>
</reference>
<dbReference type="Proteomes" id="UP001329430">
    <property type="component" value="Chromosome 4"/>
</dbReference>
<protein>
    <recommendedName>
        <fullName evidence="5">Tetratricopeptide repeat protein 1</fullName>
    </recommendedName>
</protein>
<keyword evidence="4" id="KW-1185">Reference proteome</keyword>
<keyword evidence="1" id="KW-0802">TPR repeat</keyword>
<dbReference type="InterPro" id="IPR019734">
    <property type="entry name" value="TPR_rpt"/>
</dbReference>
<gene>
    <name evidence="3" type="ORF">RI129_006875</name>
</gene>
<evidence type="ECO:0000256" key="2">
    <source>
        <dbReference type="SAM" id="MobiDB-lite"/>
    </source>
</evidence>
<dbReference type="AlphaFoldDB" id="A0AAN7ZGH6"/>
<feature type="region of interest" description="Disordered" evidence="2">
    <location>
        <begin position="1"/>
        <end position="57"/>
    </location>
</feature>
<dbReference type="InterPro" id="IPR011990">
    <property type="entry name" value="TPR-like_helical_dom_sf"/>
</dbReference>
<proteinExistence type="predicted"/>
<name>A0AAN7ZGH6_9COLE</name>
<dbReference type="PANTHER" id="PTHR46014:SF1">
    <property type="entry name" value="TETRATRICOPEPTIDE REPEAT PROTEIN 1"/>
    <property type="match status" value="1"/>
</dbReference>
<evidence type="ECO:0000313" key="4">
    <source>
        <dbReference type="Proteomes" id="UP001329430"/>
    </source>
</evidence>
<accession>A0AAN7ZGH6</accession>
<dbReference type="EMBL" id="JAVRBK010000004">
    <property type="protein sequence ID" value="KAK5645575.1"/>
    <property type="molecule type" value="Genomic_DNA"/>
</dbReference>
<dbReference type="Pfam" id="PF13181">
    <property type="entry name" value="TPR_8"/>
    <property type="match status" value="1"/>
</dbReference>
<evidence type="ECO:0000313" key="3">
    <source>
        <dbReference type="EMBL" id="KAK5645575.1"/>
    </source>
</evidence>
<dbReference type="SMART" id="SM00028">
    <property type="entry name" value="TPR"/>
    <property type="match status" value="3"/>
</dbReference>
<evidence type="ECO:0008006" key="5">
    <source>
        <dbReference type="Google" id="ProtNLM"/>
    </source>
</evidence>
<dbReference type="InterPro" id="IPR052769">
    <property type="entry name" value="TPR_domain_protein"/>
</dbReference>
<organism evidence="3 4">
    <name type="scientific">Pyrocoelia pectoralis</name>
    <dbReference type="NCBI Taxonomy" id="417401"/>
    <lineage>
        <taxon>Eukaryota</taxon>
        <taxon>Metazoa</taxon>
        <taxon>Ecdysozoa</taxon>
        <taxon>Arthropoda</taxon>
        <taxon>Hexapoda</taxon>
        <taxon>Insecta</taxon>
        <taxon>Pterygota</taxon>
        <taxon>Neoptera</taxon>
        <taxon>Endopterygota</taxon>
        <taxon>Coleoptera</taxon>
        <taxon>Polyphaga</taxon>
        <taxon>Elateriformia</taxon>
        <taxon>Elateroidea</taxon>
        <taxon>Lampyridae</taxon>
        <taxon>Lampyrinae</taxon>
        <taxon>Pyrocoelia</taxon>
    </lineage>
</organism>
<sequence>MDPNSNKLPTNEEIIEDLTGDLKTQRLDENPPDPEHISKSDEEDNSDEEIVVNKPKSDICDDYIDEEELRKINDSLSAEEKNDRLAQANDLKKSGNDLFKNCQYLDSVKLYTESLRLYPLENVSERSIVYGNRAASKLHLNYKESAVDDCTKSIELNSSYVRAILRRAKLYEEMEKFDESLEDYKRIVELDPGNKEAIVACQRLPPIINERNEKLKTEMLGKLKDLGNMVLKPFGLSTNNFNLQQDPATGSYSINFQQNAN</sequence>
<evidence type="ECO:0000256" key="1">
    <source>
        <dbReference type="PROSITE-ProRule" id="PRU00339"/>
    </source>
</evidence>
<dbReference type="PROSITE" id="PS50005">
    <property type="entry name" value="TPR"/>
    <property type="match status" value="1"/>
</dbReference>
<comment type="caution">
    <text evidence="3">The sequence shown here is derived from an EMBL/GenBank/DDBJ whole genome shotgun (WGS) entry which is preliminary data.</text>
</comment>
<feature type="compositionally biased region" description="Acidic residues" evidence="2">
    <location>
        <begin position="41"/>
        <end position="50"/>
    </location>
</feature>
<feature type="repeat" description="TPR" evidence="1">
    <location>
        <begin position="161"/>
        <end position="194"/>
    </location>
</feature>
<dbReference type="Gene3D" id="1.25.40.10">
    <property type="entry name" value="Tetratricopeptide repeat domain"/>
    <property type="match status" value="1"/>
</dbReference>
<dbReference type="SUPFAM" id="SSF48452">
    <property type="entry name" value="TPR-like"/>
    <property type="match status" value="1"/>
</dbReference>
<feature type="compositionally biased region" description="Basic and acidic residues" evidence="2">
    <location>
        <begin position="23"/>
        <end position="40"/>
    </location>
</feature>